<gene>
    <name evidence="1" type="ORF">BRADI_2g60409v3</name>
</gene>
<evidence type="ECO:0000313" key="2">
    <source>
        <dbReference type="EnsemblPlants" id="KQK11465"/>
    </source>
</evidence>
<dbReference type="ExpressionAtlas" id="A0A0Q3KJZ3">
    <property type="expression patterns" value="baseline and differential"/>
</dbReference>
<accession>A0A0Q3KJZ3</accession>
<dbReference type="EMBL" id="CM000881">
    <property type="protein sequence ID" value="KQK11465.1"/>
    <property type="molecule type" value="Genomic_DNA"/>
</dbReference>
<dbReference type="AlphaFoldDB" id="A0A0Q3KJZ3"/>
<sequence>MTTVKARKCIIVYVCVHDIMVDPICSLPTEDKLVTRLHGLSKHHHQARSKIIHLKRVRRIWPPSGFQKRGIWDLLLTKYTAWFMQAFRFYVEWILLVSLPFIPTKMVKTDQDSRALYLPFRRWMT</sequence>
<dbReference type="InParanoid" id="A0A0Q3KJZ3"/>
<protein>
    <submittedName>
        <fullName evidence="1 2">Uncharacterized protein</fullName>
    </submittedName>
</protein>
<evidence type="ECO:0000313" key="3">
    <source>
        <dbReference type="Proteomes" id="UP000008810"/>
    </source>
</evidence>
<keyword evidence="3" id="KW-1185">Reference proteome</keyword>
<dbReference type="Gramene" id="KQK11465">
    <property type="protein sequence ID" value="KQK11465"/>
    <property type="gene ID" value="BRADI_2g60409v3"/>
</dbReference>
<dbReference type="Proteomes" id="UP000008810">
    <property type="component" value="Chromosome 2"/>
</dbReference>
<reference evidence="1 2" key="1">
    <citation type="journal article" date="2010" name="Nature">
        <title>Genome sequencing and analysis of the model grass Brachypodium distachyon.</title>
        <authorList>
            <consortium name="International Brachypodium Initiative"/>
        </authorList>
    </citation>
    <scope>NUCLEOTIDE SEQUENCE [LARGE SCALE GENOMIC DNA]</scope>
    <source>
        <strain evidence="1 2">Bd21</strain>
    </source>
</reference>
<dbReference type="EnsemblPlants" id="KQK11465">
    <property type="protein sequence ID" value="KQK11465"/>
    <property type="gene ID" value="BRADI_2g60409v3"/>
</dbReference>
<name>A0A0Q3KJZ3_BRADI</name>
<proteinExistence type="predicted"/>
<evidence type="ECO:0000313" key="1">
    <source>
        <dbReference type="EMBL" id="KQK11465.1"/>
    </source>
</evidence>
<organism evidence="1">
    <name type="scientific">Brachypodium distachyon</name>
    <name type="common">Purple false brome</name>
    <name type="synonym">Trachynia distachya</name>
    <dbReference type="NCBI Taxonomy" id="15368"/>
    <lineage>
        <taxon>Eukaryota</taxon>
        <taxon>Viridiplantae</taxon>
        <taxon>Streptophyta</taxon>
        <taxon>Embryophyta</taxon>
        <taxon>Tracheophyta</taxon>
        <taxon>Spermatophyta</taxon>
        <taxon>Magnoliopsida</taxon>
        <taxon>Liliopsida</taxon>
        <taxon>Poales</taxon>
        <taxon>Poaceae</taxon>
        <taxon>BOP clade</taxon>
        <taxon>Pooideae</taxon>
        <taxon>Stipodae</taxon>
        <taxon>Brachypodieae</taxon>
        <taxon>Brachypodium</taxon>
    </lineage>
</organism>
<reference evidence="1" key="2">
    <citation type="submission" date="2017-06" db="EMBL/GenBank/DDBJ databases">
        <title>WGS assembly of Brachypodium distachyon.</title>
        <authorList>
            <consortium name="The International Brachypodium Initiative"/>
            <person name="Lucas S."/>
            <person name="Harmon-Smith M."/>
            <person name="Lail K."/>
            <person name="Tice H."/>
            <person name="Grimwood J."/>
            <person name="Bruce D."/>
            <person name="Barry K."/>
            <person name="Shu S."/>
            <person name="Lindquist E."/>
            <person name="Wang M."/>
            <person name="Pitluck S."/>
            <person name="Vogel J.P."/>
            <person name="Garvin D.F."/>
            <person name="Mockler T.C."/>
            <person name="Schmutz J."/>
            <person name="Rokhsar D."/>
            <person name="Bevan M.W."/>
        </authorList>
    </citation>
    <scope>NUCLEOTIDE SEQUENCE</scope>
    <source>
        <strain evidence="1">Bd21</strain>
    </source>
</reference>
<reference evidence="2" key="3">
    <citation type="submission" date="2018-08" db="UniProtKB">
        <authorList>
            <consortium name="EnsemblPlants"/>
        </authorList>
    </citation>
    <scope>IDENTIFICATION</scope>
    <source>
        <strain evidence="2">cv. Bd21</strain>
    </source>
</reference>